<proteinExistence type="inferred from homology"/>
<feature type="active site" evidence="5">
    <location>
        <position position="38"/>
    </location>
</feature>
<dbReference type="InterPro" id="IPR019758">
    <property type="entry name" value="Pept_S26A_signal_pept_1_CS"/>
</dbReference>
<dbReference type="CDD" id="cd06530">
    <property type="entry name" value="S26_SPase_I"/>
    <property type="match status" value="1"/>
</dbReference>
<dbReference type="GO" id="GO:0016020">
    <property type="term" value="C:membrane"/>
    <property type="evidence" value="ECO:0007669"/>
    <property type="project" value="UniProtKB-SubCell"/>
</dbReference>
<dbReference type="Gene3D" id="2.10.109.10">
    <property type="entry name" value="Umud Fragment, subunit A"/>
    <property type="match status" value="2"/>
</dbReference>
<comment type="caution">
    <text evidence="8">The sequence shown here is derived from an EMBL/GenBank/DDBJ whole genome shotgun (WGS) entry which is preliminary data.</text>
</comment>
<organism evidence="8 9">
    <name type="scientific">Berkelbacteria bacterium GW2011_GWA2_46_7</name>
    <dbReference type="NCBI Taxonomy" id="1618335"/>
    <lineage>
        <taxon>Bacteria</taxon>
        <taxon>Candidatus Berkelbacteria</taxon>
    </lineage>
</organism>
<dbReference type="PANTHER" id="PTHR43390">
    <property type="entry name" value="SIGNAL PEPTIDASE I"/>
    <property type="match status" value="1"/>
</dbReference>
<dbReference type="GO" id="GO:0004252">
    <property type="term" value="F:serine-type endopeptidase activity"/>
    <property type="evidence" value="ECO:0007669"/>
    <property type="project" value="InterPro"/>
</dbReference>
<evidence type="ECO:0000256" key="6">
    <source>
        <dbReference type="RuleBase" id="RU362042"/>
    </source>
</evidence>
<reference evidence="8 9" key="1">
    <citation type="journal article" date="2015" name="Nature">
        <title>rRNA introns, odd ribosomes, and small enigmatic genomes across a large radiation of phyla.</title>
        <authorList>
            <person name="Brown C.T."/>
            <person name="Hug L.A."/>
            <person name="Thomas B.C."/>
            <person name="Sharon I."/>
            <person name="Castelle C.J."/>
            <person name="Singh A."/>
            <person name="Wilkins M.J."/>
            <person name="Williams K.H."/>
            <person name="Banfield J.F."/>
        </authorList>
    </citation>
    <scope>NUCLEOTIDE SEQUENCE [LARGE SCALE GENOMIC DNA]</scope>
</reference>
<sequence length="181" mass="20563">MSRFGPFWEILKVVAIVFVSAIIIRGFVAQPFIVEGSSMEPDFHNGEYLLIEKLGYHLHKPVRGDVIVFKYPNNTEVNYIKRIVGLPGETVRIFENQVFVNGKKLNESYLSPDEKTIVSQSPETPYEVALNSEQYFVMGDNRQHSSDSREWGPLAKEFIIGKSALVLYPRQNFSAVASPSY</sequence>
<comment type="similarity">
    <text evidence="2 6">Belongs to the peptidase S26 family.</text>
</comment>
<dbReference type="GO" id="GO:0009003">
    <property type="term" value="F:signal peptidase activity"/>
    <property type="evidence" value="ECO:0007669"/>
    <property type="project" value="UniProtKB-EC"/>
</dbReference>
<feature type="active site" evidence="5">
    <location>
        <position position="81"/>
    </location>
</feature>
<keyword evidence="4 6" id="KW-0378">Hydrolase</keyword>
<evidence type="ECO:0000313" key="9">
    <source>
        <dbReference type="Proteomes" id="UP000034487"/>
    </source>
</evidence>
<dbReference type="EC" id="3.4.21.89" evidence="3 6"/>
<comment type="catalytic activity">
    <reaction evidence="1 6">
        <text>Cleavage of hydrophobic, N-terminal signal or leader sequences from secreted and periplasmic proteins.</text>
        <dbReference type="EC" id="3.4.21.89"/>
    </reaction>
</comment>
<dbReference type="EMBL" id="LCMV01000003">
    <property type="protein sequence ID" value="KKU44487.1"/>
    <property type="molecule type" value="Genomic_DNA"/>
</dbReference>
<dbReference type="PATRIC" id="fig|1618335.3.peg.42"/>
<dbReference type="NCBIfam" id="TIGR02227">
    <property type="entry name" value="sigpep_I_bact"/>
    <property type="match status" value="1"/>
</dbReference>
<dbReference type="InterPro" id="IPR000223">
    <property type="entry name" value="Pept_S26A_signal_pept_1"/>
</dbReference>
<evidence type="ECO:0000313" key="8">
    <source>
        <dbReference type="EMBL" id="KKU44487.1"/>
    </source>
</evidence>
<evidence type="ECO:0000259" key="7">
    <source>
        <dbReference type="Pfam" id="PF10502"/>
    </source>
</evidence>
<evidence type="ECO:0000256" key="1">
    <source>
        <dbReference type="ARBA" id="ARBA00000677"/>
    </source>
</evidence>
<gene>
    <name evidence="8" type="ORF">UX60_C0003G0005</name>
</gene>
<keyword evidence="6" id="KW-0645">Protease</keyword>
<evidence type="ECO:0000256" key="2">
    <source>
        <dbReference type="ARBA" id="ARBA00009370"/>
    </source>
</evidence>
<feature type="domain" description="Peptidase S26" evidence="7">
    <location>
        <begin position="8"/>
        <end position="167"/>
    </location>
</feature>
<dbReference type="PANTHER" id="PTHR43390:SF1">
    <property type="entry name" value="CHLOROPLAST PROCESSING PEPTIDASE"/>
    <property type="match status" value="1"/>
</dbReference>
<dbReference type="GO" id="GO:0006465">
    <property type="term" value="P:signal peptide processing"/>
    <property type="evidence" value="ECO:0007669"/>
    <property type="project" value="InterPro"/>
</dbReference>
<protein>
    <recommendedName>
        <fullName evidence="3 6">Signal peptidase I</fullName>
        <ecNumber evidence="3 6">3.4.21.89</ecNumber>
    </recommendedName>
</protein>
<evidence type="ECO:0000256" key="5">
    <source>
        <dbReference type="PIRSR" id="PIRSR600223-1"/>
    </source>
</evidence>
<comment type="subcellular location">
    <subcellularLocation>
        <location evidence="6">Membrane</location>
        <topology evidence="6">Single-pass type II membrane protein</topology>
    </subcellularLocation>
</comment>
<accession>A0A0G1QI11</accession>
<dbReference type="SUPFAM" id="SSF51306">
    <property type="entry name" value="LexA/Signal peptidase"/>
    <property type="match status" value="1"/>
</dbReference>
<dbReference type="InterPro" id="IPR036286">
    <property type="entry name" value="LexA/Signal_pep-like_sf"/>
</dbReference>
<dbReference type="Proteomes" id="UP000034487">
    <property type="component" value="Unassembled WGS sequence"/>
</dbReference>
<dbReference type="InterPro" id="IPR019533">
    <property type="entry name" value="Peptidase_S26"/>
</dbReference>
<evidence type="ECO:0000256" key="4">
    <source>
        <dbReference type="ARBA" id="ARBA00022801"/>
    </source>
</evidence>
<evidence type="ECO:0000256" key="3">
    <source>
        <dbReference type="ARBA" id="ARBA00013208"/>
    </source>
</evidence>
<dbReference type="PROSITE" id="PS00760">
    <property type="entry name" value="SPASE_I_2"/>
    <property type="match status" value="1"/>
</dbReference>
<dbReference type="PROSITE" id="PS00761">
    <property type="entry name" value="SPASE_I_3"/>
    <property type="match status" value="1"/>
</dbReference>
<dbReference type="Pfam" id="PF10502">
    <property type="entry name" value="Peptidase_S26"/>
    <property type="match status" value="1"/>
</dbReference>
<name>A0A0G1QI11_9BACT</name>
<dbReference type="PRINTS" id="PR00727">
    <property type="entry name" value="LEADERPTASE"/>
</dbReference>
<dbReference type="InterPro" id="IPR019757">
    <property type="entry name" value="Pept_S26A_signal_pept_1_Lys-AS"/>
</dbReference>
<dbReference type="AlphaFoldDB" id="A0A0G1QI11"/>